<feature type="transmembrane region" description="Helical" evidence="7">
    <location>
        <begin position="157"/>
        <end position="180"/>
    </location>
</feature>
<dbReference type="Gene3D" id="1.20.1250.20">
    <property type="entry name" value="MFS general substrate transporter like domains"/>
    <property type="match status" value="2"/>
</dbReference>
<evidence type="ECO:0000256" key="1">
    <source>
        <dbReference type="ARBA" id="ARBA00004651"/>
    </source>
</evidence>
<feature type="transmembrane region" description="Helical" evidence="7">
    <location>
        <begin position="306"/>
        <end position="323"/>
    </location>
</feature>
<reference evidence="9 10" key="1">
    <citation type="journal article" date="2014" name="BMC Genomics">
        <title>Comparison of environmental and isolate Sulfobacillus genomes reveals diverse carbon, sulfur, nitrogen, and hydrogen metabolisms.</title>
        <authorList>
            <person name="Justice N.B."/>
            <person name="Norman A."/>
            <person name="Brown C.T."/>
            <person name="Singh A."/>
            <person name="Thomas B.C."/>
            <person name="Banfield J.F."/>
        </authorList>
    </citation>
    <scope>NUCLEOTIDE SEQUENCE [LARGE SCALE GENOMIC DNA]</scope>
    <source>
        <strain evidence="9">AMDSBA4</strain>
    </source>
</reference>
<dbReference type="InterPro" id="IPR036259">
    <property type="entry name" value="MFS_trans_sf"/>
</dbReference>
<comment type="subcellular location">
    <subcellularLocation>
        <location evidence="1">Cell membrane</location>
        <topology evidence="1">Multi-pass membrane protein</topology>
    </subcellularLocation>
</comment>
<feature type="transmembrane region" description="Helical" evidence="7">
    <location>
        <begin position="394"/>
        <end position="413"/>
    </location>
</feature>
<comment type="caution">
    <text evidence="9">The sequence shown here is derived from an EMBL/GenBank/DDBJ whole genome shotgun (WGS) entry which is preliminary data.</text>
</comment>
<dbReference type="PROSITE" id="PS50850">
    <property type="entry name" value="MFS"/>
    <property type="match status" value="1"/>
</dbReference>
<dbReference type="AlphaFoldDB" id="A0A2T2XJQ0"/>
<feature type="transmembrane region" description="Helical" evidence="7">
    <location>
        <begin position="329"/>
        <end position="351"/>
    </location>
</feature>
<dbReference type="PANTHER" id="PTHR43124">
    <property type="entry name" value="PURINE EFFLUX PUMP PBUE"/>
    <property type="match status" value="1"/>
</dbReference>
<evidence type="ECO:0000256" key="2">
    <source>
        <dbReference type="ARBA" id="ARBA00022448"/>
    </source>
</evidence>
<dbReference type="Pfam" id="PF07690">
    <property type="entry name" value="MFS_1"/>
    <property type="match status" value="1"/>
</dbReference>
<feature type="transmembrane region" description="Helical" evidence="7">
    <location>
        <begin position="271"/>
        <end position="294"/>
    </location>
</feature>
<dbReference type="GO" id="GO:0005886">
    <property type="term" value="C:plasma membrane"/>
    <property type="evidence" value="ECO:0007669"/>
    <property type="project" value="UniProtKB-SubCell"/>
</dbReference>
<organism evidence="9 10">
    <name type="scientific">Sulfobacillus benefaciens</name>
    <dbReference type="NCBI Taxonomy" id="453960"/>
    <lineage>
        <taxon>Bacteria</taxon>
        <taxon>Bacillati</taxon>
        <taxon>Bacillota</taxon>
        <taxon>Clostridia</taxon>
        <taxon>Eubacteriales</taxon>
        <taxon>Clostridiales Family XVII. Incertae Sedis</taxon>
        <taxon>Sulfobacillus</taxon>
    </lineage>
</organism>
<proteinExistence type="predicted"/>
<keyword evidence="4 7" id="KW-0812">Transmembrane</keyword>
<evidence type="ECO:0000313" key="9">
    <source>
        <dbReference type="EMBL" id="PSR34714.1"/>
    </source>
</evidence>
<feature type="transmembrane region" description="Helical" evidence="7">
    <location>
        <begin position="124"/>
        <end position="145"/>
    </location>
</feature>
<feature type="domain" description="Major facilitator superfamily (MFS) profile" evidence="8">
    <location>
        <begin position="30"/>
        <end position="421"/>
    </location>
</feature>
<evidence type="ECO:0000256" key="3">
    <source>
        <dbReference type="ARBA" id="ARBA00022475"/>
    </source>
</evidence>
<dbReference type="SUPFAM" id="SSF103473">
    <property type="entry name" value="MFS general substrate transporter"/>
    <property type="match status" value="1"/>
</dbReference>
<keyword evidence="5 7" id="KW-1133">Transmembrane helix</keyword>
<dbReference type="GO" id="GO:0022857">
    <property type="term" value="F:transmembrane transporter activity"/>
    <property type="evidence" value="ECO:0007669"/>
    <property type="project" value="InterPro"/>
</dbReference>
<evidence type="ECO:0000256" key="6">
    <source>
        <dbReference type="ARBA" id="ARBA00023136"/>
    </source>
</evidence>
<dbReference type="Proteomes" id="UP000242972">
    <property type="component" value="Unassembled WGS sequence"/>
</dbReference>
<keyword evidence="3" id="KW-1003">Cell membrane</keyword>
<evidence type="ECO:0000256" key="7">
    <source>
        <dbReference type="SAM" id="Phobius"/>
    </source>
</evidence>
<dbReference type="EMBL" id="PXYW01000007">
    <property type="protein sequence ID" value="PSR34714.1"/>
    <property type="molecule type" value="Genomic_DNA"/>
</dbReference>
<dbReference type="InterPro" id="IPR050189">
    <property type="entry name" value="MFS_Efflux_Transporters"/>
</dbReference>
<accession>A0A2T2XJQ0</accession>
<dbReference type="InterPro" id="IPR011701">
    <property type="entry name" value="MFS"/>
</dbReference>
<evidence type="ECO:0000313" key="10">
    <source>
        <dbReference type="Proteomes" id="UP000242972"/>
    </source>
</evidence>
<dbReference type="InterPro" id="IPR020846">
    <property type="entry name" value="MFS_dom"/>
</dbReference>
<dbReference type="PANTHER" id="PTHR43124:SF3">
    <property type="entry name" value="CHLORAMPHENICOL EFFLUX PUMP RV0191"/>
    <property type="match status" value="1"/>
</dbReference>
<feature type="transmembrane region" description="Helical" evidence="7">
    <location>
        <begin position="29"/>
        <end position="46"/>
    </location>
</feature>
<name>A0A2T2XJQ0_9FIRM</name>
<feature type="transmembrane region" description="Helical" evidence="7">
    <location>
        <begin position="58"/>
        <end position="79"/>
    </location>
</feature>
<keyword evidence="2" id="KW-0813">Transport</keyword>
<protein>
    <submittedName>
        <fullName evidence="9">MFS transporter</fullName>
    </submittedName>
</protein>
<keyword evidence="6 7" id="KW-0472">Membrane</keyword>
<feature type="transmembrane region" description="Helical" evidence="7">
    <location>
        <begin position="186"/>
        <end position="208"/>
    </location>
</feature>
<gene>
    <name evidence="9" type="ORF">C7B46_04570</name>
</gene>
<evidence type="ECO:0000259" key="8">
    <source>
        <dbReference type="PROSITE" id="PS50850"/>
    </source>
</evidence>
<feature type="transmembrane region" description="Helical" evidence="7">
    <location>
        <begin position="99"/>
        <end position="118"/>
    </location>
</feature>
<evidence type="ECO:0000256" key="4">
    <source>
        <dbReference type="ARBA" id="ARBA00022692"/>
    </source>
</evidence>
<evidence type="ECO:0000256" key="5">
    <source>
        <dbReference type="ARBA" id="ARBA00022989"/>
    </source>
</evidence>
<feature type="transmembrane region" description="Helical" evidence="7">
    <location>
        <begin position="236"/>
        <end position="259"/>
    </location>
</feature>
<feature type="transmembrane region" description="Helical" evidence="7">
    <location>
        <begin position="6"/>
        <end position="22"/>
    </location>
</feature>
<feature type="transmembrane region" description="Helical" evidence="7">
    <location>
        <begin position="363"/>
        <end position="388"/>
    </location>
</feature>
<sequence length="426" mass="45108">MCVPCESFVIGCIVPSLVYAYIMERSKSHALIILSTVAAIYGLIFMERTAPGLVTPELLALFHISPAVLSLMTMGQYLVYAVLQIPVAIGGTHFRAERLLVIGTVADGVGTLLFALSHSFAMVVASRVVVGLGDALIWLNIVSVLARWFSYGVFGRVLGITAMAGNVGALVATVPLALWIDSAGWRMPFVVMGSILVGLAGVSALIFSRLTPAHQDWKGQYAIVPWRDVLGSGRRIVMVSLAHFGLMGPFLGFVSLLAVPYLRHAYHFSEVAAGTFLGFGLLGSLVGGPVAGLLADRLGVARPYRFVAAINLIGWMTIVIWPTHLPLVVLGLIFGVLGMANGASVLTFAAVRERFPSHAVGLASGVANTAGFLSAVLVPFFMGLALSWHPSSQIELAVVLPFAALGLIATLGLSHVQKKSPEQPQV</sequence>